<organism evidence="1 2">
    <name type="scientific">Triticum urartu</name>
    <name type="common">Red wild einkorn</name>
    <name type="synonym">Crithodium urartu</name>
    <dbReference type="NCBI Taxonomy" id="4572"/>
    <lineage>
        <taxon>Eukaryota</taxon>
        <taxon>Viridiplantae</taxon>
        <taxon>Streptophyta</taxon>
        <taxon>Embryophyta</taxon>
        <taxon>Tracheophyta</taxon>
        <taxon>Spermatophyta</taxon>
        <taxon>Magnoliopsida</taxon>
        <taxon>Liliopsida</taxon>
        <taxon>Poales</taxon>
        <taxon>Poaceae</taxon>
        <taxon>BOP clade</taxon>
        <taxon>Pooideae</taxon>
        <taxon>Triticodae</taxon>
        <taxon>Triticeae</taxon>
        <taxon>Triticinae</taxon>
        <taxon>Triticum</taxon>
    </lineage>
</organism>
<proteinExistence type="predicted"/>
<dbReference type="Proteomes" id="UP000015106">
    <property type="component" value="Chromosome 2"/>
</dbReference>
<accession>A0A8R7PE21</accession>
<name>A0A8R7PE21_TRIUA</name>
<dbReference type="EnsemblPlants" id="TuG1812G0200002806.01.T01">
    <property type="protein sequence ID" value="TuG1812G0200002806.01.T01.cds404699"/>
    <property type="gene ID" value="TuG1812G0200002806.01"/>
</dbReference>
<protein>
    <submittedName>
        <fullName evidence="1">Uncharacterized protein</fullName>
    </submittedName>
</protein>
<evidence type="ECO:0000313" key="2">
    <source>
        <dbReference type="Proteomes" id="UP000015106"/>
    </source>
</evidence>
<sequence length="38" mass="4435">MSLSKNHQTCNDFEDRSLISPHMLVLLLRIQETSRHPS</sequence>
<evidence type="ECO:0000313" key="1">
    <source>
        <dbReference type="EnsemblPlants" id="TuG1812G0200002806.01.T01.cds404699"/>
    </source>
</evidence>
<reference evidence="1" key="3">
    <citation type="submission" date="2022-06" db="UniProtKB">
        <authorList>
            <consortium name="EnsemblPlants"/>
        </authorList>
    </citation>
    <scope>IDENTIFICATION</scope>
</reference>
<keyword evidence="2" id="KW-1185">Reference proteome</keyword>
<dbReference type="AlphaFoldDB" id="A0A8R7PE21"/>
<reference evidence="1" key="2">
    <citation type="submission" date="2018-03" db="EMBL/GenBank/DDBJ databases">
        <title>The Triticum urartu genome reveals the dynamic nature of wheat genome evolution.</title>
        <authorList>
            <person name="Ling H."/>
            <person name="Ma B."/>
            <person name="Shi X."/>
            <person name="Liu H."/>
            <person name="Dong L."/>
            <person name="Sun H."/>
            <person name="Cao Y."/>
            <person name="Gao Q."/>
            <person name="Zheng S."/>
            <person name="Li Y."/>
            <person name="Yu Y."/>
            <person name="Du H."/>
            <person name="Qi M."/>
            <person name="Li Y."/>
            <person name="Yu H."/>
            <person name="Cui Y."/>
            <person name="Wang N."/>
            <person name="Chen C."/>
            <person name="Wu H."/>
            <person name="Zhao Y."/>
            <person name="Zhang J."/>
            <person name="Li Y."/>
            <person name="Zhou W."/>
            <person name="Zhang B."/>
            <person name="Hu W."/>
            <person name="Eijk M."/>
            <person name="Tang J."/>
            <person name="Witsenboer H."/>
            <person name="Zhao S."/>
            <person name="Li Z."/>
            <person name="Zhang A."/>
            <person name="Wang D."/>
            <person name="Liang C."/>
        </authorList>
    </citation>
    <scope>NUCLEOTIDE SEQUENCE [LARGE SCALE GENOMIC DNA]</scope>
    <source>
        <strain evidence="1">cv. G1812</strain>
    </source>
</reference>
<dbReference type="Gramene" id="TuG1812G0200002806.01.T01">
    <property type="protein sequence ID" value="TuG1812G0200002806.01.T01.cds404699"/>
    <property type="gene ID" value="TuG1812G0200002806.01"/>
</dbReference>
<reference evidence="2" key="1">
    <citation type="journal article" date="2013" name="Nature">
        <title>Draft genome of the wheat A-genome progenitor Triticum urartu.</title>
        <authorList>
            <person name="Ling H.Q."/>
            <person name="Zhao S."/>
            <person name="Liu D."/>
            <person name="Wang J."/>
            <person name="Sun H."/>
            <person name="Zhang C."/>
            <person name="Fan H."/>
            <person name="Li D."/>
            <person name="Dong L."/>
            <person name="Tao Y."/>
            <person name="Gao C."/>
            <person name="Wu H."/>
            <person name="Li Y."/>
            <person name="Cui Y."/>
            <person name="Guo X."/>
            <person name="Zheng S."/>
            <person name="Wang B."/>
            <person name="Yu K."/>
            <person name="Liang Q."/>
            <person name="Yang W."/>
            <person name="Lou X."/>
            <person name="Chen J."/>
            <person name="Feng M."/>
            <person name="Jian J."/>
            <person name="Zhang X."/>
            <person name="Luo G."/>
            <person name="Jiang Y."/>
            <person name="Liu J."/>
            <person name="Wang Z."/>
            <person name="Sha Y."/>
            <person name="Zhang B."/>
            <person name="Wu H."/>
            <person name="Tang D."/>
            <person name="Shen Q."/>
            <person name="Xue P."/>
            <person name="Zou S."/>
            <person name="Wang X."/>
            <person name="Liu X."/>
            <person name="Wang F."/>
            <person name="Yang Y."/>
            <person name="An X."/>
            <person name="Dong Z."/>
            <person name="Zhang K."/>
            <person name="Zhang X."/>
            <person name="Luo M.C."/>
            <person name="Dvorak J."/>
            <person name="Tong Y."/>
            <person name="Wang J."/>
            <person name="Yang H."/>
            <person name="Li Z."/>
            <person name="Wang D."/>
            <person name="Zhang A."/>
            <person name="Wang J."/>
        </authorList>
    </citation>
    <scope>NUCLEOTIDE SEQUENCE</scope>
    <source>
        <strain evidence="2">cv. G1812</strain>
    </source>
</reference>